<keyword evidence="4" id="KW-0963">Cytoplasm</keyword>
<dbReference type="GO" id="GO:0005765">
    <property type="term" value="C:lysosomal membrane"/>
    <property type="evidence" value="ECO:0007669"/>
    <property type="project" value="UniProtKB-SubCell"/>
</dbReference>
<dbReference type="AlphaFoldDB" id="A0AAV2IAR1"/>
<comment type="subcellular location">
    <subcellularLocation>
        <location evidence="2">Cytoplasm</location>
        <location evidence="2">Perinuclear region</location>
    </subcellularLocation>
    <subcellularLocation>
        <location evidence="1">Lysosome membrane</location>
        <topology evidence="1">Multi-pass membrane protein</topology>
    </subcellularLocation>
</comment>
<name>A0AAV2IAR1_LYMST</name>
<evidence type="ECO:0000256" key="12">
    <source>
        <dbReference type="SAM" id="MobiDB-lite"/>
    </source>
</evidence>
<reference evidence="14 15" key="1">
    <citation type="submission" date="2024-04" db="EMBL/GenBank/DDBJ databases">
        <authorList>
            <consortium name="Genoscope - CEA"/>
            <person name="William W."/>
        </authorList>
    </citation>
    <scope>NUCLEOTIDE SEQUENCE [LARGE SCALE GENOMIC DNA]</scope>
</reference>
<evidence type="ECO:0000256" key="9">
    <source>
        <dbReference type="ARBA" id="ARBA00035284"/>
    </source>
</evidence>
<evidence type="ECO:0000313" key="14">
    <source>
        <dbReference type="EMBL" id="CAL1541925.1"/>
    </source>
</evidence>
<evidence type="ECO:0000256" key="13">
    <source>
        <dbReference type="SAM" id="Phobius"/>
    </source>
</evidence>
<keyword evidence="5 13" id="KW-0812">Transmembrane</keyword>
<evidence type="ECO:0000256" key="8">
    <source>
        <dbReference type="ARBA" id="ARBA00023228"/>
    </source>
</evidence>
<keyword evidence="15" id="KW-1185">Reference proteome</keyword>
<comment type="subunit">
    <text evidence="11">Interacts with BRI3BP. Interacts with MGAT1 and IFITM3.</text>
</comment>
<proteinExistence type="inferred from homology"/>
<evidence type="ECO:0000256" key="1">
    <source>
        <dbReference type="ARBA" id="ARBA00004155"/>
    </source>
</evidence>
<protein>
    <recommendedName>
        <fullName evidence="9">Membrane protein BRI3</fullName>
    </recommendedName>
    <alternativeName>
        <fullName evidence="10">Brain protein I3</fullName>
    </alternativeName>
</protein>
<accession>A0AAV2IAR1</accession>
<evidence type="ECO:0000256" key="7">
    <source>
        <dbReference type="ARBA" id="ARBA00023136"/>
    </source>
</evidence>
<dbReference type="InterPro" id="IPR019317">
    <property type="entry name" value="BRI3"/>
</dbReference>
<feature type="compositionally biased region" description="Low complexity" evidence="12">
    <location>
        <begin position="27"/>
        <end position="37"/>
    </location>
</feature>
<dbReference type="PANTHER" id="PTHR13551:SF1">
    <property type="entry name" value="MEMBRANE PROTEIN BRI3"/>
    <property type="match status" value="1"/>
</dbReference>
<evidence type="ECO:0000256" key="3">
    <source>
        <dbReference type="ARBA" id="ARBA00008090"/>
    </source>
</evidence>
<feature type="compositionally biased region" description="Polar residues" evidence="12">
    <location>
        <begin position="9"/>
        <end position="19"/>
    </location>
</feature>
<evidence type="ECO:0000256" key="5">
    <source>
        <dbReference type="ARBA" id="ARBA00022692"/>
    </source>
</evidence>
<gene>
    <name evidence="14" type="ORF">GSLYS_00015531001</name>
</gene>
<comment type="similarity">
    <text evidence="3">Belongs to the BRI3 family.</text>
</comment>
<evidence type="ECO:0000256" key="4">
    <source>
        <dbReference type="ARBA" id="ARBA00022490"/>
    </source>
</evidence>
<sequence>MSAPPPPSYNESMQQNQAQPAGVYQQSYGPGPVGTYPTPYPPPAGSDYPPPAGSDYPPPAAYQPSYGAVPAGAYQPPYPPQSGGAYNPSPGEYVPNKAGTPYPPPSGYAYSQPAGGVPSYQTSNLVVHNQTQSVVVVGGCPACRVGVLEDDFTCLGVVCAILFFPIGVLCCLAMRQRRCSNCGAVFG</sequence>
<evidence type="ECO:0000256" key="10">
    <source>
        <dbReference type="ARBA" id="ARBA00035449"/>
    </source>
</evidence>
<comment type="caution">
    <text evidence="14">The sequence shown here is derived from an EMBL/GenBank/DDBJ whole genome shotgun (WGS) entry which is preliminary data.</text>
</comment>
<keyword evidence="6 13" id="KW-1133">Transmembrane helix</keyword>
<dbReference type="GO" id="GO:0048471">
    <property type="term" value="C:perinuclear region of cytoplasm"/>
    <property type="evidence" value="ECO:0007669"/>
    <property type="project" value="UniProtKB-SubCell"/>
</dbReference>
<dbReference type="PANTHER" id="PTHR13551">
    <property type="entry name" value="BRAIN PROTEIN I3"/>
    <property type="match status" value="1"/>
</dbReference>
<evidence type="ECO:0000256" key="11">
    <source>
        <dbReference type="ARBA" id="ARBA00046593"/>
    </source>
</evidence>
<feature type="region of interest" description="Disordered" evidence="12">
    <location>
        <begin position="1"/>
        <end position="63"/>
    </location>
</feature>
<dbReference type="Pfam" id="PF10164">
    <property type="entry name" value="BRI3"/>
    <property type="match status" value="1"/>
</dbReference>
<keyword evidence="8" id="KW-0458">Lysosome</keyword>
<evidence type="ECO:0000256" key="2">
    <source>
        <dbReference type="ARBA" id="ARBA00004556"/>
    </source>
</evidence>
<evidence type="ECO:0000313" key="15">
    <source>
        <dbReference type="Proteomes" id="UP001497497"/>
    </source>
</evidence>
<keyword evidence="7 13" id="KW-0472">Membrane</keyword>
<organism evidence="14 15">
    <name type="scientific">Lymnaea stagnalis</name>
    <name type="common">Great pond snail</name>
    <name type="synonym">Helix stagnalis</name>
    <dbReference type="NCBI Taxonomy" id="6523"/>
    <lineage>
        <taxon>Eukaryota</taxon>
        <taxon>Metazoa</taxon>
        <taxon>Spiralia</taxon>
        <taxon>Lophotrochozoa</taxon>
        <taxon>Mollusca</taxon>
        <taxon>Gastropoda</taxon>
        <taxon>Heterobranchia</taxon>
        <taxon>Euthyneura</taxon>
        <taxon>Panpulmonata</taxon>
        <taxon>Hygrophila</taxon>
        <taxon>Lymnaeoidea</taxon>
        <taxon>Lymnaeidae</taxon>
        <taxon>Lymnaea</taxon>
    </lineage>
</organism>
<feature type="compositionally biased region" description="Pro residues" evidence="12">
    <location>
        <begin position="38"/>
        <end position="61"/>
    </location>
</feature>
<dbReference type="Proteomes" id="UP001497497">
    <property type="component" value="Unassembled WGS sequence"/>
</dbReference>
<dbReference type="EMBL" id="CAXITT010000459">
    <property type="protein sequence ID" value="CAL1541925.1"/>
    <property type="molecule type" value="Genomic_DNA"/>
</dbReference>
<feature type="transmembrane region" description="Helical" evidence="13">
    <location>
        <begin position="155"/>
        <end position="174"/>
    </location>
</feature>
<evidence type="ECO:0000256" key="6">
    <source>
        <dbReference type="ARBA" id="ARBA00022989"/>
    </source>
</evidence>